<dbReference type="InterPro" id="IPR011009">
    <property type="entry name" value="Kinase-like_dom_sf"/>
</dbReference>
<organism evidence="4 5">
    <name type="scientific">Apiospora phragmitis</name>
    <dbReference type="NCBI Taxonomy" id="2905665"/>
    <lineage>
        <taxon>Eukaryota</taxon>
        <taxon>Fungi</taxon>
        <taxon>Dikarya</taxon>
        <taxon>Ascomycota</taxon>
        <taxon>Pezizomycotina</taxon>
        <taxon>Sordariomycetes</taxon>
        <taxon>Xylariomycetidae</taxon>
        <taxon>Amphisphaeriales</taxon>
        <taxon>Apiosporaceae</taxon>
        <taxon>Apiospora</taxon>
    </lineage>
</organism>
<evidence type="ECO:0000256" key="2">
    <source>
        <dbReference type="ARBA" id="ARBA00048655"/>
    </source>
</evidence>
<dbReference type="EMBL" id="JAQQWL010000013">
    <property type="protein sequence ID" value="KAK8042976.1"/>
    <property type="molecule type" value="Genomic_DNA"/>
</dbReference>
<sequence>MGPTSKDVWNQKIPVPENTISYVDEAIRKVLPSGLQIEGISASGESYWARTAKIKAIDSDGNEDSYFVKVHQGEHGKTMVSAEYEAMKTLYKLAPEMVPKPIAWGSFEDMPDIHFIVCEFHEMRKDALPDKTDFPAMVAEFHKRSASPDGKFGYPNPTFGGKNPQFFPLSDTWEECFRKGMEGCFAAELATHGPDEEFQRLTKLTLEKTIPRLLGALLEADGGKIVPRLVHGDLWEGNCSVDDKTGVPMIFDGTPLYAHNEYKLGPWLCPRHRFPDHIDEYVKHFEASKPKEEFGDRIELYCLRFDVHSSSLYAGNLFFRSVAQETMKKLVEKYQLDEGPEREKASGPRLETGILSGK</sequence>
<dbReference type="RefSeq" id="XP_066709829.1">
    <property type="nucleotide sequence ID" value="XM_066864868.1"/>
</dbReference>
<evidence type="ECO:0000313" key="5">
    <source>
        <dbReference type="Proteomes" id="UP001480595"/>
    </source>
</evidence>
<dbReference type="PANTHER" id="PTHR12149:SF8">
    <property type="entry name" value="PROTEIN-RIBULOSAMINE 3-KINASE"/>
    <property type="match status" value="1"/>
</dbReference>
<reference evidence="4 5" key="1">
    <citation type="submission" date="2023-01" db="EMBL/GenBank/DDBJ databases">
        <title>Analysis of 21 Apiospora genomes using comparative genomics revels a genus with tremendous synthesis potential of carbohydrate active enzymes and secondary metabolites.</title>
        <authorList>
            <person name="Sorensen T."/>
        </authorList>
    </citation>
    <scope>NUCLEOTIDE SEQUENCE [LARGE SCALE GENOMIC DNA]</scope>
    <source>
        <strain evidence="4 5">CBS 135458</strain>
    </source>
</reference>
<proteinExistence type="predicted"/>
<dbReference type="Proteomes" id="UP001480595">
    <property type="component" value="Unassembled WGS sequence"/>
</dbReference>
<dbReference type="InterPro" id="IPR016477">
    <property type="entry name" value="Fructo-/Ketosamine-3-kinase"/>
</dbReference>
<comment type="caution">
    <text evidence="4">The sequence shown here is derived from an EMBL/GenBank/DDBJ whole genome shotgun (WGS) entry which is preliminary data.</text>
</comment>
<comment type="catalytic activity">
    <reaction evidence="2">
        <text>N(6)-D-ribulosyl-L-lysyl-[protein] + ATP = N(6)-(3-O-phospho-D-ribulosyl)-L-lysyl-[protein] + ADP + H(+)</text>
        <dbReference type="Rhea" id="RHEA:48432"/>
        <dbReference type="Rhea" id="RHEA-COMP:12103"/>
        <dbReference type="Rhea" id="RHEA-COMP:12104"/>
        <dbReference type="ChEBI" id="CHEBI:15378"/>
        <dbReference type="ChEBI" id="CHEBI:30616"/>
        <dbReference type="ChEBI" id="CHEBI:90418"/>
        <dbReference type="ChEBI" id="CHEBI:90420"/>
        <dbReference type="ChEBI" id="CHEBI:456216"/>
        <dbReference type="EC" id="2.7.1.172"/>
    </reaction>
    <physiologicalReaction direction="left-to-right" evidence="2">
        <dbReference type="Rhea" id="RHEA:48433"/>
    </physiologicalReaction>
</comment>
<dbReference type="Gene3D" id="3.90.1200.10">
    <property type="match status" value="1"/>
</dbReference>
<feature type="region of interest" description="Disordered" evidence="3">
    <location>
        <begin position="339"/>
        <end position="358"/>
    </location>
</feature>
<keyword evidence="5" id="KW-1185">Reference proteome</keyword>
<dbReference type="Pfam" id="PF03881">
    <property type="entry name" value="Fructosamin_kin"/>
    <property type="match status" value="1"/>
</dbReference>
<dbReference type="SUPFAM" id="SSF56112">
    <property type="entry name" value="Protein kinase-like (PK-like)"/>
    <property type="match status" value="1"/>
</dbReference>
<accession>A0ABR1T8P1</accession>
<dbReference type="EC" id="2.7.1.172" evidence="1"/>
<dbReference type="PANTHER" id="PTHR12149">
    <property type="entry name" value="FRUCTOSAMINE 3 KINASE-RELATED PROTEIN"/>
    <property type="match status" value="1"/>
</dbReference>
<evidence type="ECO:0000256" key="3">
    <source>
        <dbReference type="SAM" id="MobiDB-lite"/>
    </source>
</evidence>
<gene>
    <name evidence="4" type="ORF">PG994_013459</name>
</gene>
<evidence type="ECO:0000256" key="1">
    <source>
        <dbReference type="ARBA" id="ARBA00011961"/>
    </source>
</evidence>
<protein>
    <recommendedName>
        <fullName evidence="1">protein-ribulosamine 3-kinase</fullName>
        <ecNumber evidence="1">2.7.1.172</ecNumber>
    </recommendedName>
</protein>
<name>A0ABR1T8P1_9PEZI</name>
<dbReference type="GeneID" id="92097931"/>
<evidence type="ECO:0000313" key="4">
    <source>
        <dbReference type="EMBL" id="KAK8042976.1"/>
    </source>
</evidence>
<dbReference type="Gene3D" id="3.30.200.20">
    <property type="entry name" value="Phosphorylase Kinase, domain 1"/>
    <property type="match status" value="1"/>
</dbReference>